<dbReference type="PANTHER" id="PTHR24421">
    <property type="entry name" value="NITRATE/NITRITE SENSOR PROTEIN NARX-RELATED"/>
    <property type="match status" value="1"/>
</dbReference>
<sequence>MGLLKNGSRLPPGFWSGGQLPLVLRVVIISVALVGNTVTAWRVLDSGPDGFGPLALELTLCVVDVLMWLVVALRPGWAWVPLVLLQALLVATQTQPGTFALEILIVVGFLAFAAVRHGLVIALVTTVAWTIVNPFLDHALSSSAFVSGYLAMLVLALVIGLSLRYLLATRAEDRRQIEEFDRRAGDLIQLQRDELARELHDIVAHDLTVIAMQSSAGAMQAPEGGAERETFEVIGDSARAALGDLRRLLRLMREPPSTDEVSSSAASIDLGSELADLAASLEDLGHPVTTAVSGDLSKVPFGVRTTMSRLLREGTTNILKHSTPSAAVRFEVAVDVEEGVVRADVVNALGQEQQRQPPRRFAVSRFGVIGLRERVQLLGGELDAGPTGEGGWRLAATLPLRADPH</sequence>
<keyword evidence="8" id="KW-0902">Two-component regulatory system</keyword>
<evidence type="ECO:0000256" key="1">
    <source>
        <dbReference type="ARBA" id="ARBA00000085"/>
    </source>
</evidence>
<evidence type="ECO:0000313" key="12">
    <source>
        <dbReference type="Proteomes" id="UP000319516"/>
    </source>
</evidence>
<feature type="transmembrane region" description="Helical" evidence="9">
    <location>
        <begin position="20"/>
        <end position="44"/>
    </location>
</feature>
<evidence type="ECO:0000313" key="11">
    <source>
        <dbReference type="EMBL" id="TQL52442.1"/>
    </source>
</evidence>
<comment type="caution">
    <text evidence="11">The sequence shown here is derived from an EMBL/GenBank/DDBJ whole genome shotgun (WGS) entry which is preliminary data.</text>
</comment>
<dbReference type="InterPro" id="IPR036890">
    <property type="entry name" value="HATPase_C_sf"/>
</dbReference>
<keyword evidence="6 11" id="KW-0418">Kinase</keyword>
<dbReference type="Gene3D" id="3.30.565.10">
    <property type="entry name" value="Histidine kinase-like ATPase, C-terminal domain"/>
    <property type="match status" value="1"/>
</dbReference>
<reference evidence="11 12" key="1">
    <citation type="submission" date="2019-06" db="EMBL/GenBank/DDBJ databases">
        <title>Sequencing the genomes of 1000 actinobacteria strains.</title>
        <authorList>
            <person name="Klenk H.-P."/>
        </authorList>
    </citation>
    <scope>NUCLEOTIDE SEQUENCE [LARGE SCALE GENOMIC DNA]</scope>
    <source>
        <strain evidence="11 12">DSM 12335</strain>
    </source>
</reference>
<keyword evidence="5" id="KW-0547">Nucleotide-binding</keyword>
<gene>
    <name evidence="11" type="ORF">FB467_3628</name>
</gene>
<dbReference type="EMBL" id="VFOP01000001">
    <property type="protein sequence ID" value="TQL52442.1"/>
    <property type="molecule type" value="Genomic_DNA"/>
</dbReference>
<keyword evidence="7" id="KW-0067">ATP-binding</keyword>
<evidence type="ECO:0000256" key="8">
    <source>
        <dbReference type="ARBA" id="ARBA00023012"/>
    </source>
</evidence>
<dbReference type="GO" id="GO:0000155">
    <property type="term" value="F:phosphorelay sensor kinase activity"/>
    <property type="evidence" value="ECO:0007669"/>
    <property type="project" value="InterPro"/>
</dbReference>
<dbReference type="GO" id="GO:0005524">
    <property type="term" value="F:ATP binding"/>
    <property type="evidence" value="ECO:0007669"/>
    <property type="project" value="UniProtKB-KW"/>
</dbReference>
<keyword evidence="3" id="KW-0597">Phosphoprotein</keyword>
<dbReference type="OrthoDB" id="5241784at2"/>
<keyword evidence="9" id="KW-0472">Membrane</keyword>
<proteinExistence type="predicted"/>
<keyword evidence="4" id="KW-0808">Transferase</keyword>
<feature type="transmembrane region" description="Helical" evidence="9">
    <location>
        <begin position="144"/>
        <end position="167"/>
    </location>
</feature>
<dbReference type="InterPro" id="IPR050482">
    <property type="entry name" value="Sensor_HK_TwoCompSys"/>
</dbReference>
<dbReference type="GO" id="GO:0046983">
    <property type="term" value="F:protein dimerization activity"/>
    <property type="evidence" value="ECO:0007669"/>
    <property type="project" value="InterPro"/>
</dbReference>
<evidence type="ECO:0000256" key="6">
    <source>
        <dbReference type="ARBA" id="ARBA00022777"/>
    </source>
</evidence>
<evidence type="ECO:0000256" key="9">
    <source>
        <dbReference type="SAM" id="Phobius"/>
    </source>
</evidence>
<dbReference type="CDD" id="cd16917">
    <property type="entry name" value="HATPase_UhpB-NarQ-NarX-like"/>
    <property type="match status" value="1"/>
</dbReference>
<evidence type="ECO:0000256" key="3">
    <source>
        <dbReference type="ARBA" id="ARBA00022553"/>
    </source>
</evidence>
<feature type="domain" description="Signal transduction histidine kinase subgroup 3 dimerisation and phosphoacceptor" evidence="10">
    <location>
        <begin position="192"/>
        <end position="255"/>
    </location>
</feature>
<evidence type="ECO:0000259" key="10">
    <source>
        <dbReference type="Pfam" id="PF07730"/>
    </source>
</evidence>
<dbReference type="EC" id="2.7.13.3" evidence="2"/>
<name>A0A542YWI6_9MICO</name>
<feature type="transmembrane region" description="Helical" evidence="9">
    <location>
        <begin position="99"/>
        <end position="132"/>
    </location>
</feature>
<keyword evidence="9" id="KW-0812">Transmembrane</keyword>
<dbReference type="AlphaFoldDB" id="A0A542YWI6"/>
<evidence type="ECO:0000256" key="7">
    <source>
        <dbReference type="ARBA" id="ARBA00022840"/>
    </source>
</evidence>
<dbReference type="Pfam" id="PF07730">
    <property type="entry name" value="HisKA_3"/>
    <property type="match status" value="1"/>
</dbReference>
<evidence type="ECO:0000256" key="4">
    <source>
        <dbReference type="ARBA" id="ARBA00022679"/>
    </source>
</evidence>
<dbReference type="PANTHER" id="PTHR24421:SF10">
    <property type="entry name" value="NITRATE_NITRITE SENSOR PROTEIN NARQ"/>
    <property type="match status" value="1"/>
</dbReference>
<protein>
    <recommendedName>
        <fullName evidence="2">histidine kinase</fullName>
        <ecNumber evidence="2">2.7.13.3</ecNumber>
    </recommendedName>
</protein>
<dbReference type="GO" id="GO:0016020">
    <property type="term" value="C:membrane"/>
    <property type="evidence" value="ECO:0007669"/>
    <property type="project" value="InterPro"/>
</dbReference>
<evidence type="ECO:0000256" key="2">
    <source>
        <dbReference type="ARBA" id="ARBA00012438"/>
    </source>
</evidence>
<accession>A0A542YWI6</accession>
<keyword evidence="9" id="KW-1133">Transmembrane helix</keyword>
<organism evidence="11 12">
    <name type="scientific">Ornithinicoccus hortensis</name>
    <dbReference type="NCBI Taxonomy" id="82346"/>
    <lineage>
        <taxon>Bacteria</taxon>
        <taxon>Bacillati</taxon>
        <taxon>Actinomycetota</taxon>
        <taxon>Actinomycetes</taxon>
        <taxon>Micrococcales</taxon>
        <taxon>Intrasporangiaceae</taxon>
        <taxon>Ornithinicoccus</taxon>
    </lineage>
</organism>
<feature type="transmembrane region" description="Helical" evidence="9">
    <location>
        <begin position="76"/>
        <end position="92"/>
    </location>
</feature>
<dbReference type="InterPro" id="IPR011712">
    <property type="entry name" value="Sig_transdc_His_kin_sub3_dim/P"/>
</dbReference>
<keyword evidence="12" id="KW-1185">Reference proteome</keyword>
<dbReference type="Proteomes" id="UP000319516">
    <property type="component" value="Unassembled WGS sequence"/>
</dbReference>
<dbReference type="RefSeq" id="WP_141786315.1">
    <property type="nucleotide sequence ID" value="NZ_BAAAIK010000001.1"/>
</dbReference>
<dbReference type="Gene3D" id="1.20.5.1930">
    <property type="match status" value="1"/>
</dbReference>
<comment type="catalytic activity">
    <reaction evidence="1">
        <text>ATP + protein L-histidine = ADP + protein N-phospho-L-histidine.</text>
        <dbReference type="EC" id="2.7.13.3"/>
    </reaction>
</comment>
<evidence type="ECO:0000256" key="5">
    <source>
        <dbReference type="ARBA" id="ARBA00022741"/>
    </source>
</evidence>